<feature type="compositionally biased region" description="Polar residues" evidence="1">
    <location>
        <begin position="48"/>
        <end position="58"/>
    </location>
</feature>
<keyword evidence="3" id="KW-1185">Reference proteome</keyword>
<accession>A0A803QES7</accession>
<name>A0A803QES7_CANSA</name>
<evidence type="ECO:0000256" key="1">
    <source>
        <dbReference type="SAM" id="MobiDB-lite"/>
    </source>
</evidence>
<dbReference type="EnsemblPlants" id="evm.model.09.1545">
    <property type="protein sequence ID" value="cds.evm.model.09.1545"/>
    <property type="gene ID" value="evm.TU.09.1545"/>
</dbReference>
<evidence type="ECO:0000313" key="2">
    <source>
        <dbReference type="EnsemblPlants" id="cds.evm.model.09.1545"/>
    </source>
</evidence>
<sequence>MLRSENAYDATTYVPLVKLENRQLRQRSTESNRQNAELEREAAAARATQGTIPQNRSNIAIRRPQGRPRGPRIRRQETNQGNPPNTQEEQPRNTRDVPMDRINQPNSSSARNQEY</sequence>
<dbReference type="AlphaFoldDB" id="A0A803QES7"/>
<feature type="compositionally biased region" description="Basic residues" evidence="1">
    <location>
        <begin position="64"/>
        <end position="73"/>
    </location>
</feature>
<organism evidence="2 3">
    <name type="scientific">Cannabis sativa</name>
    <name type="common">Hemp</name>
    <name type="synonym">Marijuana</name>
    <dbReference type="NCBI Taxonomy" id="3483"/>
    <lineage>
        <taxon>Eukaryota</taxon>
        <taxon>Viridiplantae</taxon>
        <taxon>Streptophyta</taxon>
        <taxon>Embryophyta</taxon>
        <taxon>Tracheophyta</taxon>
        <taxon>Spermatophyta</taxon>
        <taxon>Magnoliopsida</taxon>
        <taxon>eudicotyledons</taxon>
        <taxon>Gunneridae</taxon>
        <taxon>Pentapetalae</taxon>
        <taxon>rosids</taxon>
        <taxon>fabids</taxon>
        <taxon>Rosales</taxon>
        <taxon>Cannabaceae</taxon>
        <taxon>Cannabis</taxon>
    </lineage>
</organism>
<feature type="compositionally biased region" description="Basic and acidic residues" evidence="1">
    <location>
        <begin position="89"/>
        <end position="99"/>
    </location>
</feature>
<dbReference type="EMBL" id="UZAU01000772">
    <property type="status" value="NOT_ANNOTATED_CDS"/>
    <property type="molecule type" value="Genomic_DNA"/>
</dbReference>
<evidence type="ECO:0000313" key="3">
    <source>
        <dbReference type="Proteomes" id="UP000596661"/>
    </source>
</evidence>
<feature type="compositionally biased region" description="Polar residues" evidence="1">
    <location>
        <begin position="78"/>
        <end position="88"/>
    </location>
</feature>
<dbReference type="Gramene" id="evm.model.09.1545">
    <property type="protein sequence ID" value="cds.evm.model.09.1545"/>
    <property type="gene ID" value="evm.TU.09.1545"/>
</dbReference>
<proteinExistence type="predicted"/>
<feature type="region of interest" description="Disordered" evidence="1">
    <location>
        <begin position="24"/>
        <end position="115"/>
    </location>
</feature>
<reference evidence="2" key="1">
    <citation type="submission" date="2018-11" db="EMBL/GenBank/DDBJ databases">
        <authorList>
            <person name="Grassa J C."/>
        </authorList>
    </citation>
    <scope>NUCLEOTIDE SEQUENCE [LARGE SCALE GENOMIC DNA]</scope>
</reference>
<dbReference type="Proteomes" id="UP000596661">
    <property type="component" value="Chromosome 9"/>
</dbReference>
<protein>
    <submittedName>
        <fullName evidence="2">Uncharacterized protein</fullName>
    </submittedName>
</protein>
<reference evidence="2" key="2">
    <citation type="submission" date="2021-03" db="UniProtKB">
        <authorList>
            <consortium name="EnsemblPlants"/>
        </authorList>
    </citation>
    <scope>IDENTIFICATION</scope>
</reference>
<feature type="compositionally biased region" description="Polar residues" evidence="1">
    <location>
        <begin position="103"/>
        <end position="115"/>
    </location>
</feature>
<feature type="compositionally biased region" description="Basic and acidic residues" evidence="1">
    <location>
        <begin position="24"/>
        <end position="43"/>
    </location>
</feature>